<reference evidence="1" key="1">
    <citation type="submission" date="2013-08" db="EMBL/GenBank/DDBJ databases">
        <title>Gene expansion shapes genome architecture in the human pathogen Lichtheimia corymbifera: an evolutionary genomics analysis in the ancient terrestrial Mucorales (Mucoromycotina).</title>
        <authorList>
            <person name="Schwartze V.U."/>
            <person name="Winter S."/>
            <person name="Shelest E."/>
            <person name="Marcet-Houben M."/>
            <person name="Horn F."/>
            <person name="Wehner S."/>
            <person name="Hoffmann K."/>
            <person name="Riege K."/>
            <person name="Sammeth M."/>
            <person name="Nowrousian M."/>
            <person name="Valiante V."/>
            <person name="Linde J."/>
            <person name="Jacobsen I.D."/>
            <person name="Marz M."/>
            <person name="Brakhage A.A."/>
            <person name="Gabaldon T."/>
            <person name="Bocker S."/>
            <person name="Voigt K."/>
        </authorList>
    </citation>
    <scope>NUCLEOTIDE SEQUENCE [LARGE SCALE GENOMIC DNA]</scope>
    <source>
        <strain evidence="1">FSU 9682</strain>
    </source>
</reference>
<dbReference type="EMBL" id="CBTN010000038">
    <property type="protein sequence ID" value="CDH56518.1"/>
    <property type="molecule type" value="Genomic_DNA"/>
</dbReference>
<organism evidence="1 2">
    <name type="scientific">Lichtheimia corymbifera JMRC:FSU:9682</name>
    <dbReference type="NCBI Taxonomy" id="1263082"/>
    <lineage>
        <taxon>Eukaryota</taxon>
        <taxon>Fungi</taxon>
        <taxon>Fungi incertae sedis</taxon>
        <taxon>Mucoromycota</taxon>
        <taxon>Mucoromycotina</taxon>
        <taxon>Mucoromycetes</taxon>
        <taxon>Mucorales</taxon>
        <taxon>Lichtheimiaceae</taxon>
        <taxon>Lichtheimia</taxon>
    </lineage>
</organism>
<proteinExistence type="predicted"/>
<gene>
    <name evidence="1" type="ORF">LCOR_07553.1</name>
</gene>
<name>A0A068S2F0_9FUNG</name>
<keyword evidence="2" id="KW-1185">Reference proteome</keyword>
<dbReference type="AlphaFoldDB" id="A0A068S2F0"/>
<dbReference type="Proteomes" id="UP000027586">
    <property type="component" value="Unassembled WGS sequence"/>
</dbReference>
<dbReference type="OrthoDB" id="3141857at2759"/>
<accession>A0A068S2F0</accession>
<evidence type="ECO:0000313" key="2">
    <source>
        <dbReference type="Proteomes" id="UP000027586"/>
    </source>
</evidence>
<protein>
    <submittedName>
        <fullName evidence="1">Uncharacterized protein</fullName>
    </submittedName>
</protein>
<comment type="caution">
    <text evidence="1">The sequence shown here is derived from an EMBL/GenBank/DDBJ whole genome shotgun (WGS) entry which is preliminary data.</text>
</comment>
<sequence length="110" mass="12505">MASITPAKRTLFKFLKVDPETFPLMGFLSMTTFGLGYWSAQKLNWINDDENVRIAEEPWAKDTPPNAAYKYKYYEHGNPKGKLMDAPNAMVEFDTGISLPKSQIPKQMLA</sequence>
<evidence type="ECO:0000313" key="1">
    <source>
        <dbReference type="EMBL" id="CDH56518.1"/>
    </source>
</evidence>
<dbReference type="VEuPathDB" id="FungiDB:LCOR_07553.1"/>